<keyword evidence="2" id="KW-1185">Reference proteome</keyword>
<name>A0A8W8LVZ2_MAGGI</name>
<proteinExistence type="predicted"/>
<protein>
    <submittedName>
        <fullName evidence="1">Uncharacterized protein</fullName>
    </submittedName>
</protein>
<dbReference type="Proteomes" id="UP000005408">
    <property type="component" value="Unassembled WGS sequence"/>
</dbReference>
<organism evidence="1 2">
    <name type="scientific">Magallana gigas</name>
    <name type="common">Pacific oyster</name>
    <name type="synonym">Crassostrea gigas</name>
    <dbReference type="NCBI Taxonomy" id="29159"/>
    <lineage>
        <taxon>Eukaryota</taxon>
        <taxon>Metazoa</taxon>
        <taxon>Spiralia</taxon>
        <taxon>Lophotrochozoa</taxon>
        <taxon>Mollusca</taxon>
        <taxon>Bivalvia</taxon>
        <taxon>Autobranchia</taxon>
        <taxon>Pteriomorphia</taxon>
        <taxon>Ostreida</taxon>
        <taxon>Ostreoidea</taxon>
        <taxon>Ostreidae</taxon>
        <taxon>Magallana</taxon>
    </lineage>
</organism>
<evidence type="ECO:0000313" key="2">
    <source>
        <dbReference type="Proteomes" id="UP000005408"/>
    </source>
</evidence>
<dbReference type="AlphaFoldDB" id="A0A8W8LVZ2"/>
<sequence>MKEPFYVIWETLHFEIRTHFESRKIMWSRLFNCEKLRVLAEVASKEATVHTTNSDKYSHRIRTYGGITICTLICGYASWKWYERTYGKEKKVNVLCAKEKGDYKDAFEIFIGTKLNCTVNWINTPTDLKEREKYLLLCKLNTRAPEDVECEFQTLRIEIKGSEKHIMIVVMQMSESGKEDSTFNCLGTSEHSLHKYVSTRILYRGSEPYWCYRNEKAKEDIENYLSCKNI</sequence>
<evidence type="ECO:0000313" key="1">
    <source>
        <dbReference type="EnsemblMetazoa" id="G30027.1:cds"/>
    </source>
</evidence>
<dbReference type="EnsemblMetazoa" id="G30027.1">
    <property type="protein sequence ID" value="G30027.1:cds"/>
    <property type="gene ID" value="G30027"/>
</dbReference>
<accession>A0A8W8LVZ2</accession>
<reference evidence="1" key="1">
    <citation type="submission" date="2022-08" db="UniProtKB">
        <authorList>
            <consortium name="EnsemblMetazoa"/>
        </authorList>
    </citation>
    <scope>IDENTIFICATION</scope>
    <source>
        <strain evidence="1">05x7-T-G4-1.051#20</strain>
    </source>
</reference>